<evidence type="ECO:0000256" key="4">
    <source>
        <dbReference type="ARBA" id="ARBA00022833"/>
    </source>
</evidence>
<feature type="compositionally biased region" description="Basic and acidic residues" evidence="9">
    <location>
        <begin position="41"/>
        <end position="50"/>
    </location>
</feature>
<dbReference type="EMBL" id="MU865199">
    <property type="protein sequence ID" value="KAK4456535.1"/>
    <property type="molecule type" value="Genomic_DNA"/>
</dbReference>
<reference evidence="11" key="1">
    <citation type="journal article" date="2023" name="Mol. Phylogenet. Evol.">
        <title>Genome-scale phylogeny and comparative genomics of the fungal order Sordariales.</title>
        <authorList>
            <person name="Hensen N."/>
            <person name="Bonometti L."/>
            <person name="Westerberg I."/>
            <person name="Brannstrom I.O."/>
            <person name="Guillou S."/>
            <person name="Cros-Aarteil S."/>
            <person name="Calhoun S."/>
            <person name="Haridas S."/>
            <person name="Kuo A."/>
            <person name="Mondo S."/>
            <person name="Pangilinan J."/>
            <person name="Riley R."/>
            <person name="LaButti K."/>
            <person name="Andreopoulos B."/>
            <person name="Lipzen A."/>
            <person name="Chen C."/>
            <person name="Yan M."/>
            <person name="Daum C."/>
            <person name="Ng V."/>
            <person name="Clum A."/>
            <person name="Steindorff A."/>
            <person name="Ohm R.A."/>
            <person name="Martin F."/>
            <person name="Silar P."/>
            <person name="Natvig D.O."/>
            <person name="Lalanne C."/>
            <person name="Gautier V."/>
            <person name="Ament-Velasquez S.L."/>
            <person name="Kruys A."/>
            <person name="Hutchinson M.I."/>
            <person name="Powell A.J."/>
            <person name="Barry K."/>
            <person name="Miller A.N."/>
            <person name="Grigoriev I.V."/>
            <person name="Debuchy R."/>
            <person name="Gladieux P."/>
            <person name="Hiltunen Thoren M."/>
            <person name="Johannesson H."/>
        </authorList>
    </citation>
    <scope>NUCLEOTIDE SEQUENCE</scope>
    <source>
        <strain evidence="11">PSN324</strain>
    </source>
</reference>
<evidence type="ECO:0000256" key="2">
    <source>
        <dbReference type="ARBA" id="ARBA00022723"/>
    </source>
</evidence>
<protein>
    <recommendedName>
        <fullName evidence="10">C2H2-type domain-containing protein</fullName>
    </recommendedName>
</protein>
<proteinExistence type="predicted"/>
<keyword evidence="5" id="KW-0805">Transcription regulation</keyword>
<name>A0AAV9H7N5_9PEZI</name>
<dbReference type="PANTHER" id="PTHR46179">
    <property type="entry name" value="ZINC FINGER PROTEIN"/>
    <property type="match status" value="1"/>
</dbReference>
<dbReference type="InterPro" id="IPR036236">
    <property type="entry name" value="Znf_C2H2_sf"/>
</dbReference>
<organism evidence="11 12">
    <name type="scientific">Cladorrhinum samala</name>
    <dbReference type="NCBI Taxonomy" id="585594"/>
    <lineage>
        <taxon>Eukaryota</taxon>
        <taxon>Fungi</taxon>
        <taxon>Dikarya</taxon>
        <taxon>Ascomycota</taxon>
        <taxon>Pezizomycotina</taxon>
        <taxon>Sordariomycetes</taxon>
        <taxon>Sordariomycetidae</taxon>
        <taxon>Sordariales</taxon>
        <taxon>Podosporaceae</taxon>
        <taxon>Cladorrhinum</taxon>
    </lineage>
</organism>
<dbReference type="PROSITE" id="PS00028">
    <property type="entry name" value="ZINC_FINGER_C2H2_1"/>
    <property type="match status" value="1"/>
</dbReference>
<dbReference type="AlphaFoldDB" id="A0AAV9H7N5"/>
<evidence type="ECO:0000256" key="7">
    <source>
        <dbReference type="ARBA" id="ARBA00023242"/>
    </source>
</evidence>
<evidence type="ECO:0000256" key="6">
    <source>
        <dbReference type="ARBA" id="ARBA00023163"/>
    </source>
</evidence>
<dbReference type="Proteomes" id="UP001321749">
    <property type="component" value="Unassembled WGS sequence"/>
</dbReference>
<evidence type="ECO:0000259" key="10">
    <source>
        <dbReference type="PROSITE" id="PS50157"/>
    </source>
</evidence>
<feature type="domain" description="C2H2-type" evidence="10">
    <location>
        <begin position="110"/>
        <end position="135"/>
    </location>
</feature>
<keyword evidence="12" id="KW-1185">Reference proteome</keyword>
<evidence type="ECO:0000256" key="8">
    <source>
        <dbReference type="PROSITE-ProRule" id="PRU00042"/>
    </source>
</evidence>
<evidence type="ECO:0000313" key="11">
    <source>
        <dbReference type="EMBL" id="KAK4456535.1"/>
    </source>
</evidence>
<dbReference type="GO" id="GO:0008270">
    <property type="term" value="F:zinc ion binding"/>
    <property type="evidence" value="ECO:0007669"/>
    <property type="project" value="UniProtKB-KW"/>
</dbReference>
<feature type="region of interest" description="Disordered" evidence="9">
    <location>
        <begin position="23"/>
        <end position="70"/>
    </location>
</feature>
<comment type="subcellular location">
    <subcellularLocation>
        <location evidence="1">Nucleus</location>
    </subcellularLocation>
</comment>
<dbReference type="Gene3D" id="3.30.160.60">
    <property type="entry name" value="Classic Zinc Finger"/>
    <property type="match status" value="1"/>
</dbReference>
<sequence length="269" mass="30079">MSSEFDNRFQESLTDDENAFFDFGKYYGEGSHPDDDDIDMSEAHTEEHHPVSQLGGPGPSQPQRAPLGLGLHDNVQKGLEEQPVSLLFRGQGRNADLRRHMQTVHGTTSYPCPHDTCPRTFNRKDKLNQHIREKHDTGSLIQCQRAHCVTEISYLQQHSHTQEHHGIYECALGLCQNAGSSHFLQLKLKKHLRDHHDISRGVCDKVMETLSNSGETTVRPEHVPTGKKMKSGGDCSACLALSVQTPVFNDLGTIGAEAQVFNWDGEVQF</sequence>
<keyword evidence="2" id="KW-0479">Metal-binding</keyword>
<keyword evidence="3 8" id="KW-0863">Zinc-finger</keyword>
<dbReference type="PANTHER" id="PTHR46179:SF13">
    <property type="entry name" value="C2H2-TYPE DOMAIN-CONTAINING PROTEIN"/>
    <property type="match status" value="1"/>
</dbReference>
<evidence type="ECO:0000256" key="9">
    <source>
        <dbReference type="SAM" id="MobiDB-lite"/>
    </source>
</evidence>
<dbReference type="SMART" id="SM00355">
    <property type="entry name" value="ZnF_C2H2"/>
    <property type="match status" value="2"/>
</dbReference>
<dbReference type="GO" id="GO:0006357">
    <property type="term" value="P:regulation of transcription by RNA polymerase II"/>
    <property type="evidence" value="ECO:0007669"/>
    <property type="project" value="TreeGrafter"/>
</dbReference>
<keyword evidence="7" id="KW-0539">Nucleus</keyword>
<keyword evidence="4" id="KW-0862">Zinc</keyword>
<dbReference type="SUPFAM" id="SSF57667">
    <property type="entry name" value="beta-beta-alpha zinc fingers"/>
    <property type="match status" value="1"/>
</dbReference>
<dbReference type="PROSITE" id="PS50157">
    <property type="entry name" value="ZINC_FINGER_C2H2_2"/>
    <property type="match status" value="1"/>
</dbReference>
<dbReference type="InterPro" id="IPR051061">
    <property type="entry name" value="Zinc_finger_trans_reg"/>
</dbReference>
<accession>A0AAV9H7N5</accession>
<gene>
    <name evidence="11" type="ORF">QBC42DRAFT_301932</name>
</gene>
<keyword evidence="6" id="KW-0804">Transcription</keyword>
<reference evidence="11" key="2">
    <citation type="submission" date="2023-06" db="EMBL/GenBank/DDBJ databases">
        <authorList>
            <consortium name="Lawrence Berkeley National Laboratory"/>
            <person name="Mondo S.J."/>
            <person name="Hensen N."/>
            <person name="Bonometti L."/>
            <person name="Westerberg I."/>
            <person name="Brannstrom I.O."/>
            <person name="Guillou S."/>
            <person name="Cros-Aarteil S."/>
            <person name="Calhoun S."/>
            <person name="Haridas S."/>
            <person name="Kuo A."/>
            <person name="Pangilinan J."/>
            <person name="Riley R."/>
            <person name="Labutti K."/>
            <person name="Andreopoulos B."/>
            <person name="Lipzen A."/>
            <person name="Chen C."/>
            <person name="Yanf M."/>
            <person name="Daum C."/>
            <person name="Ng V."/>
            <person name="Clum A."/>
            <person name="Steindorff A."/>
            <person name="Ohm R."/>
            <person name="Martin F."/>
            <person name="Silar P."/>
            <person name="Natvig D."/>
            <person name="Lalanne C."/>
            <person name="Gautier V."/>
            <person name="Ament-Velasquez S.L."/>
            <person name="Kruys A."/>
            <person name="Hutchinson M.I."/>
            <person name="Powell A.J."/>
            <person name="Barry K."/>
            <person name="Miller A.N."/>
            <person name="Grigoriev I.V."/>
            <person name="Debuchy R."/>
            <person name="Gladieux P."/>
            <person name="Thoren M.H."/>
            <person name="Johannesson H."/>
        </authorList>
    </citation>
    <scope>NUCLEOTIDE SEQUENCE</scope>
    <source>
        <strain evidence="11">PSN324</strain>
    </source>
</reference>
<evidence type="ECO:0000256" key="3">
    <source>
        <dbReference type="ARBA" id="ARBA00022771"/>
    </source>
</evidence>
<dbReference type="GO" id="GO:0005634">
    <property type="term" value="C:nucleus"/>
    <property type="evidence" value="ECO:0007669"/>
    <property type="project" value="UniProtKB-SubCell"/>
</dbReference>
<comment type="caution">
    <text evidence="11">The sequence shown here is derived from an EMBL/GenBank/DDBJ whole genome shotgun (WGS) entry which is preliminary data.</text>
</comment>
<evidence type="ECO:0000256" key="1">
    <source>
        <dbReference type="ARBA" id="ARBA00004123"/>
    </source>
</evidence>
<evidence type="ECO:0000313" key="12">
    <source>
        <dbReference type="Proteomes" id="UP001321749"/>
    </source>
</evidence>
<dbReference type="InterPro" id="IPR013087">
    <property type="entry name" value="Znf_C2H2_type"/>
</dbReference>
<evidence type="ECO:0000256" key="5">
    <source>
        <dbReference type="ARBA" id="ARBA00023015"/>
    </source>
</evidence>